<evidence type="ECO:0000313" key="11">
    <source>
        <dbReference type="EMBL" id="CAD7627697.1"/>
    </source>
</evidence>
<dbReference type="GO" id="GO:0005886">
    <property type="term" value="C:plasma membrane"/>
    <property type="evidence" value="ECO:0007669"/>
    <property type="project" value="TreeGrafter"/>
</dbReference>
<keyword evidence="4 10" id="KW-0812">Transmembrane</keyword>
<feature type="transmembrane region" description="Helical" evidence="10">
    <location>
        <begin position="127"/>
        <end position="147"/>
    </location>
</feature>
<keyword evidence="7 10" id="KW-0472">Membrane</keyword>
<dbReference type="PRINTS" id="PR00176">
    <property type="entry name" value="NANEUSMPORT"/>
</dbReference>
<evidence type="ECO:0000256" key="7">
    <source>
        <dbReference type="ARBA" id="ARBA00023136"/>
    </source>
</evidence>
<reference evidence="11" key="1">
    <citation type="submission" date="2020-11" db="EMBL/GenBank/DDBJ databases">
        <authorList>
            <person name="Tran Van P."/>
        </authorList>
    </citation>
    <scope>NUCLEOTIDE SEQUENCE</scope>
</reference>
<keyword evidence="3" id="KW-0813">Transport</keyword>
<dbReference type="OrthoDB" id="6581954at2759"/>
<feature type="transmembrane region" description="Helical" evidence="10">
    <location>
        <begin position="254"/>
        <end position="282"/>
    </location>
</feature>
<feature type="binding site" evidence="8">
    <location>
        <position position="284"/>
    </location>
    <ligand>
        <name>Na(+)</name>
        <dbReference type="ChEBI" id="CHEBI:29101"/>
        <label>1</label>
    </ligand>
</feature>
<keyword evidence="8" id="KW-0479">Metal-binding</keyword>
<feature type="transmembrane region" description="Helical" evidence="10">
    <location>
        <begin position="341"/>
        <end position="361"/>
    </location>
</feature>
<keyword evidence="9" id="KW-1015">Disulfide bond</keyword>
<keyword evidence="8" id="KW-0915">Sodium</keyword>
<keyword evidence="12" id="KW-1185">Reference proteome</keyword>
<dbReference type="Pfam" id="PF00209">
    <property type="entry name" value="SNF"/>
    <property type="match status" value="1"/>
</dbReference>
<dbReference type="SUPFAM" id="SSF161070">
    <property type="entry name" value="SNF-like"/>
    <property type="match status" value="1"/>
</dbReference>
<accession>A0A7R9KQT5</accession>
<dbReference type="PANTHER" id="PTHR11616">
    <property type="entry name" value="SODIUM/CHLORIDE DEPENDENT TRANSPORTER"/>
    <property type="match status" value="1"/>
</dbReference>
<dbReference type="EMBL" id="CAJPIZ010004962">
    <property type="protein sequence ID" value="CAG2108127.1"/>
    <property type="molecule type" value="Genomic_DNA"/>
</dbReference>
<evidence type="ECO:0000256" key="4">
    <source>
        <dbReference type="ARBA" id="ARBA00022692"/>
    </source>
</evidence>
<evidence type="ECO:0000313" key="12">
    <source>
        <dbReference type="Proteomes" id="UP000759131"/>
    </source>
</evidence>
<evidence type="ECO:0000256" key="2">
    <source>
        <dbReference type="ARBA" id="ARBA00006459"/>
    </source>
</evidence>
<feature type="transmembrane region" description="Helical" evidence="10">
    <location>
        <begin position="310"/>
        <end position="335"/>
    </location>
</feature>
<dbReference type="InterPro" id="IPR037272">
    <property type="entry name" value="SNS_sf"/>
</dbReference>
<dbReference type="EMBL" id="OC859537">
    <property type="protein sequence ID" value="CAD7627697.1"/>
    <property type="molecule type" value="Genomic_DNA"/>
</dbReference>
<sequence length="486" mass="55734">MAFWLNVYYIVVLSWAMYYLYHSLSYDVPWRGCSNPWNSPKCKSEYDLASTERECFIKYGPTTAFCKTNSSHFTSPVKEYWEKNVLQQTSGMGEIGGLRWPLALTLLIAWIACYFAIWKGVKWTGKIVYFTAVFPYVCLVILLFRGITLPGAWDGIMYYLTPKLDRLGDSQVWSDAATQIFFSYGLGLGAWIALGSYNKYNNNVHRDSLIISCINSGTSIFAGFVVFSIIGFMARQQNKSVEQVAVSGSGLAFLAYPSATLQLPISPLWAVLFFLMIIMLGLDSQFCTMEGFFTAVIDEFPRLLRPHKELFILFVCIISYLIGLIFVVDGGMYWFQLFDSYASSGFALLYLVFFEVVAISWSYGVNRYYANLEDMLGGTLCIWWKCCWFVFTPTLCFGVFIFSLVQYKPLKYMDYEYPWWGQMIGWFLALSSMLCIPVYAIYIYFNTPGDFSERMKVLLRPDMTQIEAEIRQRALKESGLTTVTPV</sequence>
<dbReference type="Proteomes" id="UP000759131">
    <property type="component" value="Unassembled WGS sequence"/>
</dbReference>
<feature type="transmembrane region" description="Helical" evidence="10">
    <location>
        <begin position="176"/>
        <end position="197"/>
    </location>
</feature>
<gene>
    <name evidence="11" type="ORF">OSB1V03_LOCUS8122</name>
</gene>
<evidence type="ECO:0000256" key="8">
    <source>
        <dbReference type="PIRSR" id="PIRSR600175-1"/>
    </source>
</evidence>
<dbReference type="PANTHER" id="PTHR11616:SF265">
    <property type="entry name" value="TRANSPORTER"/>
    <property type="match status" value="1"/>
</dbReference>
<feature type="transmembrane region" description="Helical" evidence="10">
    <location>
        <begin position="424"/>
        <end position="445"/>
    </location>
</feature>
<keyword evidence="5" id="KW-0769">Symport</keyword>
<feature type="disulfide bond" evidence="9">
    <location>
        <begin position="33"/>
        <end position="42"/>
    </location>
</feature>
<evidence type="ECO:0000256" key="6">
    <source>
        <dbReference type="ARBA" id="ARBA00022989"/>
    </source>
</evidence>
<evidence type="ECO:0000256" key="5">
    <source>
        <dbReference type="ARBA" id="ARBA00022847"/>
    </source>
</evidence>
<feature type="binding site" evidence="8">
    <location>
        <position position="283"/>
    </location>
    <ligand>
        <name>Na(+)</name>
        <dbReference type="ChEBI" id="CHEBI:29101"/>
        <label>1</label>
    </ligand>
</feature>
<dbReference type="GO" id="GO:0005332">
    <property type="term" value="F:gamma-aminobutyric acid:sodium:chloride symporter activity"/>
    <property type="evidence" value="ECO:0007669"/>
    <property type="project" value="TreeGrafter"/>
</dbReference>
<keyword evidence="6 10" id="KW-1133">Transmembrane helix</keyword>
<protein>
    <submittedName>
        <fullName evidence="11">Uncharacterized protein</fullName>
    </submittedName>
</protein>
<feature type="binding site" evidence="8">
    <location>
        <position position="183"/>
    </location>
    <ligand>
        <name>Na(+)</name>
        <dbReference type="ChEBI" id="CHEBI:29101"/>
        <label>1</label>
    </ligand>
</feature>
<name>A0A7R9KQT5_9ACAR</name>
<feature type="transmembrane region" description="Helical" evidence="10">
    <location>
        <begin position="100"/>
        <end position="118"/>
    </location>
</feature>
<dbReference type="InterPro" id="IPR000175">
    <property type="entry name" value="Na/ntran_symport"/>
</dbReference>
<feature type="binding site" evidence="8">
    <location>
        <position position="280"/>
    </location>
    <ligand>
        <name>Na(+)</name>
        <dbReference type="ChEBI" id="CHEBI:29101"/>
        <label>1</label>
    </ligand>
</feature>
<dbReference type="PROSITE" id="PS50267">
    <property type="entry name" value="NA_NEUROTRAN_SYMP_3"/>
    <property type="match status" value="1"/>
</dbReference>
<dbReference type="AlphaFoldDB" id="A0A7R9KQT5"/>
<evidence type="ECO:0000256" key="9">
    <source>
        <dbReference type="PIRSR" id="PIRSR600175-2"/>
    </source>
</evidence>
<evidence type="ECO:0000256" key="1">
    <source>
        <dbReference type="ARBA" id="ARBA00004141"/>
    </source>
</evidence>
<dbReference type="GO" id="GO:0043005">
    <property type="term" value="C:neuron projection"/>
    <property type="evidence" value="ECO:0007669"/>
    <property type="project" value="TreeGrafter"/>
</dbReference>
<dbReference type="PROSITE" id="PS00754">
    <property type="entry name" value="NA_NEUROTRAN_SYMP_2"/>
    <property type="match status" value="1"/>
</dbReference>
<proteinExistence type="inferred from homology"/>
<comment type="subcellular location">
    <subcellularLocation>
        <location evidence="1">Membrane</location>
        <topology evidence="1">Multi-pass membrane protein</topology>
    </subcellularLocation>
</comment>
<dbReference type="GO" id="GO:0046872">
    <property type="term" value="F:metal ion binding"/>
    <property type="evidence" value="ECO:0007669"/>
    <property type="project" value="UniProtKB-KW"/>
</dbReference>
<comment type="similarity">
    <text evidence="2">Belongs to the sodium:neurotransmitter symporter (SNF) (TC 2.A.22) family.</text>
</comment>
<feature type="transmembrane region" description="Helical" evidence="10">
    <location>
        <begin position="382"/>
        <end position="404"/>
    </location>
</feature>
<evidence type="ECO:0000256" key="10">
    <source>
        <dbReference type="SAM" id="Phobius"/>
    </source>
</evidence>
<organism evidence="11">
    <name type="scientific">Medioppia subpectinata</name>
    <dbReference type="NCBI Taxonomy" id="1979941"/>
    <lineage>
        <taxon>Eukaryota</taxon>
        <taxon>Metazoa</taxon>
        <taxon>Ecdysozoa</taxon>
        <taxon>Arthropoda</taxon>
        <taxon>Chelicerata</taxon>
        <taxon>Arachnida</taxon>
        <taxon>Acari</taxon>
        <taxon>Acariformes</taxon>
        <taxon>Sarcoptiformes</taxon>
        <taxon>Oribatida</taxon>
        <taxon>Brachypylina</taxon>
        <taxon>Oppioidea</taxon>
        <taxon>Oppiidae</taxon>
        <taxon>Medioppia</taxon>
    </lineage>
</organism>
<evidence type="ECO:0000256" key="3">
    <source>
        <dbReference type="ARBA" id="ARBA00022448"/>
    </source>
</evidence>
<feature type="transmembrane region" description="Helical" evidence="10">
    <location>
        <begin position="7"/>
        <end position="24"/>
    </location>
</feature>
<feature type="binding site" evidence="8">
    <location>
        <position position="215"/>
    </location>
    <ligand>
        <name>Na(+)</name>
        <dbReference type="ChEBI" id="CHEBI:29101"/>
        <label>1</label>
    </ligand>
</feature>
<feature type="transmembrane region" description="Helical" evidence="10">
    <location>
        <begin position="209"/>
        <end position="234"/>
    </location>
</feature>